<dbReference type="RefSeq" id="WP_105052824.1">
    <property type="nucleotide sequence ID" value="NZ_BMYG01000006.1"/>
</dbReference>
<evidence type="ECO:0000313" key="1">
    <source>
        <dbReference type="EMBL" id="PQJ54309.1"/>
    </source>
</evidence>
<dbReference type="OrthoDB" id="6198515at2"/>
<sequence length="96" mass="11126">MEKQEFELPNDLTISHLSAFKSKVTELIENSEHITFTDKSLNKIDTVGVQLLLVVMNELITQKKTFTWQINSEILQKSIKQLGLENSDFKLYLQIN</sequence>
<proteinExistence type="predicted"/>
<evidence type="ECO:0008006" key="3">
    <source>
        <dbReference type="Google" id="ProtNLM"/>
    </source>
</evidence>
<reference evidence="1 2" key="1">
    <citation type="submission" date="2016-12" db="EMBL/GenBank/DDBJ databases">
        <title>Diversity of luminous bacteria.</title>
        <authorList>
            <person name="Yoshizawa S."/>
            <person name="Kogure K."/>
        </authorList>
    </citation>
    <scope>NUCLEOTIDE SEQUENCE [LARGE SCALE GENOMIC DNA]</scope>
    <source>
        <strain evidence="1 2">SA4-48</strain>
    </source>
</reference>
<comment type="caution">
    <text evidence="1">The sequence shown here is derived from an EMBL/GenBank/DDBJ whole genome shotgun (WGS) entry which is preliminary data.</text>
</comment>
<keyword evidence="2" id="KW-1185">Reference proteome</keyword>
<name>A0A2S7UX08_9GAMM</name>
<dbReference type="SUPFAM" id="SSF52091">
    <property type="entry name" value="SpoIIaa-like"/>
    <property type="match status" value="1"/>
</dbReference>
<dbReference type="AlphaFoldDB" id="A0A2S7UX08"/>
<dbReference type="InterPro" id="IPR036513">
    <property type="entry name" value="STAS_dom_sf"/>
</dbReference>
<accession>A0A2S7UX08</accession>
<evidence type="ECO:0000313" key="2">
    <source>
        <dbReference type="Proteomes" id="UP000239007"/>
    </source>
</evidence>
<organism evidence="1 2">
    <name type="scientific">Psychrosphaera saromensis</name>
    <dbReference type="NCBI Taxonomy" id="716813"/>
    <lineage>
        <taxon>Bacteria</taxon>
        <taxon>Pseudomonadati</taxon>
        <taxon>Pseudomonadota</taxon>
        <taxon>Gammaproteobacteria</taxon>
        <taxon>Alteromonadales</taxon>
        <taxon>Pseudoalteromonadaceae</taxon>
        <taxon>Psychrosphaera</taxon>
    </lineage>
</organism>
<dbReference type="Proteomes" id="UP000239007">
    <property type="component" value="Unassembled WGS sequence"/>
</dbReference>
<gene>
    <name evidence="1" type="ORF">BTO11_12030</name>
</gene>
<protein>
    <recommendedName>
        <fullName evidence="3">STAS domain-containing protein</fullName>
    </recommendedName>
</protein>
<dbReference type="EMBL" id="MSCH01000003">
    <property type="protein sequence ID" value="PQJ54309.1"/>
    <property type="molecule type" value="Genomic_DNA"/>
</dbReference>